<dbReference type="RefSeq" id="WP_213656146.1">
    <property type="nucleotide sequence ID" value="NZ_BOSL01000015.1"/>
</dbReference>
<dbReference type="Gene3D" id="3.90.550.10">
    <property type="entry name" value="Spore Coat Polysaccharide Biosynthesis Protein SpsA, Chain A"/>
    <property type="match status" value="1"/>
</dbReference>
<accession>A0ABQ4MGG7</accession>
<keyword evidence="4" id="KW-1185">Reference proteome</keyword>
<keyword evidence="3" id="KW-0548">Nucleotidyltransferase</keyword>
<dbReference type="SUPFAM" id="SSF159283">
    <property type="entry name" value="Guanosine diphospho-D-mannose pyrophosphorylase/mannose-6-phosphate isomerase linker domain"/>
    <property type="match status" value="1"/>
</dbReference>
<dbReference type="InterPro" id="IPR054566">
    <property type="entry name" value="ManC/GMP-like_b-helix"/>
</dbReference>
<evidence type="ECO:0000313" key="3">
    <source>
        <dbReference type="EMBL" id="GIP55059.1"/>
    </source>
</evidence>
<dbReference type="Pfam" id="PF22640">
    <property type="entry name" value="ManC_GMP_beta-helix"/>
    <property type="match status" value="1"/>
</dbReference>
<dbReference type="PANTHER" id="PTHR46390:SF1">
    <property type="entry name" value="MANNOSE-1-PHOSPHATE GUANYLYLTRANSFERASE"/>
    <property type="match status" value="1"/>
</dbReference>
<sequence length="342" mass="39047">MKIVIMAGGKGTRFWPRSIEEKPKQFLSLTSEYTMIQQTYWQFREWLPKEDIFILTTRLYSPLILEQLPELKQEQLIIEPDQRDTGPCIALSALHFLSKGMDDVLVTTPSDHYIPDGKALKRALIEAAETAATSSSILTLGVVPTRPETGYGYIETSSEALCGNVYPVKRFIEKPSHDRAQQLFNQKNYYWNTGIFIWKPSTIADNMKQFQPYMWNKLSDNMDDLENVYPKLERISVDYAILEKAEHIYNIPVDFAWDDIGSWTSMERVHPADRNGNIILGNVSSISSHNNIIYSEQQKAVVIGLEEIIVVSTKDGLLVCRKADEQKIKDALRTFSKDEGGN</sequence>
<dbReference type="GO" id="GO:0016779">
    <property type="term" value="F:nucleotidyltransferase activity"/>
    <property type="evidence" value="ECO:0007669"/>
    <property type="project" value="UniProtKB-KW"/>
</dbReference>
<keyword evidence="3" id="KW-0808">Transferase</keyword>
<reference evidence="3 4" key="1">
    <citation type="submission" date="2021-03" db="EMBL/GenBank/DDBJ databases">
        <title>Antimicrobial resistance genes in bacteria isolated from Japanese honey, and their potential for conferring macrolide and lincosamide resistance in the American foulbrood pathogen Paenibacillus larvae.</title>
        <authorList>
            <person name="Okamoto M."/>
            <person name="Kumagai M."/>
            <person name="Kanamori H."/>
            <person name="Takamatsu D."/>
        </authorList>
    </citation>
    <scope>NUCLEOTIDE SEQUENCE [LARGE SCALE GENOMIC DNA]</scope>
    <source>
        <strain evidence="3 4">J42TS3</strain>
    </source>
</reference>
<dbReference type="EMBL" id="BOSL01000015">
    <property type="protein sequence ID" value="GIP55059.1"/>
    <property type="molecule type" value="Genomic_DNA"/>
</dbReference>
<dbReference type="InterPro" id="IPR051161">
    <property type="entry name" value="Mannose-6P_isomerase_type2"/>
</dbReference>
<evidence type="ECO:0000259" key="2">
    <source>
        <dbReference type="Pfam" id="PF22640"/>
    </source>
</evidence>
<dbReference type="InterPro" id="IPR049577">
    <property type="entry name" value="GMPP_N"/>
</dbReference>
<dbReference type="InterPro" id="IPR005835">
    <property type="entry name" value="NTP_transferase_dom"/>
</dbReference>
<dbReference type="CDD" id="cd02509">
    <property type="entry name" value="GDP-M1P_Guanylyltransferase"/>
    <property type="match status" value="1"/>
</dbReference>
<dbReference type="InterPro" id="IPR029044">
    <property type="entry name" value="Nucleotide-diphossugar_trans"/>
</dbReference>
<dbReference type="SUPFAM" id="SSF53448">
    <property type="entry name" value="Nucleotide-diphospho-sugar transferases"/>
    <property type="match status" value="1"/>
</dbReference>
<dbReference type="PANTHER" id="PTHR46390">
    <property type="entry name" value="MANNOSE-1-PHOSPHATE GUANYLYLTRANSFERASE"/>
    <property type="match status" value="1"/>
</dbReference>
<gene>
    <name evidence="3" type="primary">manC</name>
    <name evidence="3" type="ORF">J42TS3_40940</name>
</gene>
<name>A0ABQ4MGG7_9BACL</name>
<feature type="domain" description="Nucleotidyl transferase" evidence="1">
    <location>
        <begin position="3"/>
        <end position="273"/>
    </location>
</feature>
<protein>
    <submittedName>
        <fullName evidence="3">Mannose-1-phosphate guanylyltransferase</fullName>
    </submittedName>
</protein>
<organism evidence="3 4">
    <name type="scientific">Paenibacillus vini</name>
    <dbReference type="NCBI Taxonomy" id="1476024"/>
    <lineage>
        <taxon>Bacteria</taxon>
        <taxon>Bacillati</taxon>
        <taxon>Bacillota</taxon>
        <taxon>Bacilli</taxon>
        <taxon>Bacillales</taxon>
        <taxon>Paenibacillaceae</taxon>
        <taxon>Paenibacillus</taxon>
    </lineage>
</organism>
<evidence type="ECO:0000313" key="4">
    <source>
        <dbReference type="Proteomes" id="UP000679992"/>
    </source>
</evidence>
<comment type="caution">
    <text evidence="3">The sequence shown here is derived from an EMBL/GenBank/DDBJ whole genome shotgun (WGS) entry which is preliminary data.</text>
</comment>
<dbReference type="Pfam" id="PF00483">
    <property type="entry name" value="NTP_transferase"/>
    <property type="match status" value="1"/>
</dbReference>
<proteinExistence type="predicted"/>
<evidence type="ECO:0000259" key="1">
    <source>
        <dbReference type="Pfam" id="PF00483"/>
    </source>
</evidence>
<feature type="domain" description="MannoseP isomerase/GMP-like beta-helix" evidence="2">
    <location>
        <begin position="281"/>
        <end position="330"/>
    </location>
</feature>
<dbReference type="Proteomes" id="UP000679992">
    <property type="component" value="Unassembled WGS sequence"/>
</dbReference>